<evidence type="ECO:0000313" key="2">
    <source>
        <dbReference type="EMBL" id="MBB6032267.1"/>
    </source>
</evidence>
<dbReference type="EMBL" id="JACHGT010000001">
    <property type="protein sequence ID" value="MBB6032267.1"/>
    <property type="molecule type" value="Genomic_DNA"/>
</dbReference>
<sequence>MSPSFTGDGNTKGTDMAWWRSRRAEQDPTGAKDDVVTTEGSSAVTETTSITAKTAKVPLQRGAADDTVRENRVPDGLDPNLAADLDRLTRNAVQATTVRRLTTERITAALKRLKIRYLTDENGAVLAMWERHVLQIACEGPGGEILVLRARAYSTVSPEWVDRAYTAANEWNRTRRFLKSYVGAETESGQFPLYGEVQLPLVPGLHDALLDEVIDCAAAVSGSWADWLHDEGAVL</sequence>
<organism evidence="2 3">
    <name type="scientific">Phytomonospora endophytica</name>
    <dbReference type="NCBI Taxonomy" id="714109"/>
    <lineage>
        <taxon>Bacteria</taxon>
        <taxon>Bacillati</taxon>
        <taxon>Actinomycetota</taxon>
        <taxon>Actinomycetes</taxon>
        <taxon>Micromonosporales</taxon>
        <taxon>Micromonosporaceae</taxon>
        <taxon>Phytomonospora</taxon>
    </lineage>
</organism>
<evidence type="ECO:0000313" key="3">
    <source>
        <dbReference type="Proteomes" id="UP000548476"/>
    </source>
</evidence>
<dbReference type="InterPro" id="IPR019660">
    <property type="entry name" value="Put_sensory_transdc_reg_YbjN"/>
</dbReference>
<dbReference type="AlphaFoldDB" id="A0A841FGP8"/>
<comment type="caution">
    <text evidence="2">The sequence shown here is derived from an EMBL/GenBank/DDBJ whole genome shotgun (WGS) entry which is preliminary data.</text>
</comment>
<dbReference type="RefSeq" id="WP_239122232.1">
    <property type="nucleotide sequence ID" value="NZ_BONT01000062.1"/>
</dbReference>
<proteinExistence type="predicted"/>
<dbReference type="Pfam" id="PF10722">
    <property type="entry name" value="YbjN"/>
    <property type="match status" value="1"/>
</dbReference>
<name>A0A841FGP8_9ACTN</name>
<keyword evidence="3" id="KW-1185">Reference proteome</keyword>
<feature type="region of interest" description="Disordered" evidence="1">
    <location>
        <begin position="1"/>
        <end position="40"/>
    </location>
</feature>
<feature type="compositionally biased region" description="Polar residues" evidence="1">
    <location>
        <begin position="1"/>
        <end position="13"/>
    </location>
</feature>
<reference evidence="2 3" key="1">
    <citation type="submission" date="2020-08" db="EMBL/GenBank/DDBJ databases">
        <title>Genomic Encyclopedia of Type Strains, Phase IV (KMG-IV): sequencing the most valuable type-strain genomes for metagenomic binning, comparative biology and taxonomic classification.</title>
        <authorList>
            <person name="Goeker M."/>
        </authorList>
    </citation>
    <scope>NUCLEOTIDE SEQUENCE [LARGE SCALE GENOMIC DNA]</scope>
    <source>
        <strain evidence="2 3">YIM 65646</strain>
    </source>
</reference>
<evidence type="ECO:0000256" key="1">
    <source>
        <dbReference type="SAM" id="MobiDB-lite"/>
    </source>
</evidence>
<gene>
    <name evidence="2" type="ORF">HNR73_000109</name>
</gene>
<dbReference type="Proteomes" id="UP000548476">
    <property type="component" value="Unassembled WGS sequence"/>
</dbReference>
<protein>
    <recommendedName>
        <fullName evidence="4">Sensory transduction regulator</fullName>
    </recommendedName>
</protein>
<feature type="compositionally biased region" description="Basic and acidic residues" evidence="1">
    <location>
        <begin position="22"/>
        <end position="35"/>
    </location>
</feature>
<accession>A0A841FGP8</accession>
<evidence type="ECO:0008006" key="4">
    <source>
        <dbReference type="Google" id="ProtNLM"/>
    </source>
</evidence>